<sequence length="86" mass="9335">MRACPERSTHTTAPTSPRCAIASCHLIRQTTERAQQAGRLRDDVDWHDIPFPAQATVTPGCFLGLPADPARGSRTLRVILDGLRGA</sequence>
<protein>
    <submittedName>
        <fullName evidence="1">Uncharacterized protein</fullName>
    </submittedName>
</protein>
<gene>
    <name evidence="1" type="ORF">GCM10009801_80000</name>
</gene>
<dbReference type="Gene3D" id="1.10.357.10">
    <property type="entry name" value="Tetracycline Repressor, domain 2"/>
    <property type="match status" value="1"/>
</dbReference>
<dbReference type="Proteomes" id="UP001500016">
    <property type="component" value="Unassembled WGS sequence"/>
</dbReference>
<reference evidence="1 2" key="1">
    <citation type="journal article" date="2019" name="Int. J. Syst. Evol. Microbiol.">
        <title>The Global Catalogue of Microorganisms (GCM) 10K type strain sequencing project: providing services to taxonomists for standard genome sequencing and annotation.</title>
        <authorList>
            <consortium name="The Broad Institute Genomics Platform"/>
            <consortium name="The Broad Institute Genome Sequencing Center for Infectious Disease"/>
            <person name="Wu L."/>
            <person name="Ma J."/>
        </authorList>
    </citation>
    <scope>NUCLEOTIDE SEQUENCE [LARGE SCALE GENOMIC DNA]</scope>
    <source>
        <strain evidence="1 2">JCM 15478</strain>
    </source>
</reference>
<dbReference type="InterPro" id="IPR036271">
    <property type="entry name" value="Tet_transcr_reg_TetR-rel_C_sf"/>
</dbReference>
<comment type="caution">
    <text evidence="1">The sequence shown here is derived from an EMBL/GenBank/DDBJ whole genome shotgun (WGS) entry which is preliminary data.</text>
</comment>
<dbReference type="EMBL" id="BAAAPE010000030">
    <property type="protein sequence ID" value="GAA2104398.1"/>
    <property type="molecule type" value="Genomic_DNA"/>
</dbReference>
<keyword evidence="2" id="KW-1185">Reference proteome</keyword>
<evidence type="ECO:0000313" key="1">
    <source>
        <dbReference type="EMBL" id="GAA2104398.1"/>
    </source>
</evidence>
<proteinExistence type="predicted"/>
<evidence type="ECO:0000313" key="2">
    <source>
        <dbReference type="Proteomes" id="UP001500016"/>
    </source>
</evidence>
<name>A0ABN2X4Q3_9ACTN</name>
<accession>A0ABN2X4Q3</accession>
<organism evidence="1 2">
    <name type="scientific">Streptomyces albiaxialis</name>
    <dbReference type="NCBI Taxonomy" id="329523"/>
    <lineage>
        <taxon>Bacteria</taxon>
        <taxon>Bacillati</taxon>
        <taxon>Actinomycetota</taxon>
        <taxon>Actinomycetes</taxon>
        <taxon>Kitasatosporales</taxon>
        <taxon>Streptomycetaceae</taxon>
        <taxon>Streptomyces</taxon>
    </lineage>
</organism>
<dbReference type="SUPFAM" id="SSF48498">
    <property type="entry name" value="Tetracyclin repressor-like, C-terminal domain"/>
    <property type="match status" value="1"/>
</dbReference>